<dbReference type="OrthoDB" id="2121326at2759"/>
<dbReference type="RefSeq" id="XP_056492590.1">
    <property type="nucleotide sequence ID" value="XM_056626795.1"/>
</dbReference>
<dbReference type="InterPro" id="IPR013766">
    <property type="entry name" value="Thioredoxin_domain"/>
</dbReference>
<name>A0A9W9W8A7_9EURO</name>
<dbReference type="Gene3D" id="3.40.30.10">
    <property type="entry name" value="Glutaredoxin"/>
    <property type="match status" value="1"/>
</dbReference>
<feature type="domain" description="Thioredoxin" evidence="1">
    <location>
        <begin position="10"/>
        <end position="106"/>
    </location>
</feature>
<proteinExistence type="predicted"/>
<accession>A0A9W9W8A7</accession>
<comment type="caution">
    <text evidence="2">The sequence shown here is derived from an EMBL/GenBank/DDBJ whole genome shotgun (WGS) entry which is preliminary data.</text>
</comment>
<dbReference type="PANTHER" id="PTHR10438:SF463">
    <property type="entry name" value="THIOREDOXIN"/>
    <property type="match status" value="1"/>
</dbReference>
<dbReference type="InterPro" id="IPR036249">
    <property type="entry name" value="Thioredoxin-like_sf"/>
</dbReference>
<keyword evidence="3" id="KW-1185">Reference proteome</keyword>
<evidence type="ECO:0000259" key="1">
    <source>
        <dbReference type="Pfam" id="PF00085"/>
    </source>
</evidence>
<reference evidence="2" key="1">
    <citation type="submission" date="2022-12" db="EMBL/GenBank/DDBJ databases">
        <authorList>
            <person name="Petersen C."/>
        </authorList>
    </citation>
    <scope>NUCLEOTIDE SEQUENCE</scope>
    <source>
        <strain evidence="2">IBT 29677</strain>
    </source>
</reference>
<dbReference type="GeneID" id="81365775"/>
<reference evidence="2" key="2">
    <citation type="journal article" date="2023" name="IMA Fungus">
        <title>Comparative genomic study of the Penicillium genus elucidates a diverse pangenome and 15 lateral gene transfer events.</title>
        <authorList>
            <person name="Petersen C."/>
            <person name="Sorensen T."/>
            <person name="Nielsen M.R."/>
            <person name="Sondergaard T.E."/>
            <person name="Sorensen J.L."/>
            <person name="Fitzpatrick D.A."/>
            <person name="Frisvad J.C."/>
            <person name="Nielsen K.L."/>
        </authorList>
    </citation>
    <scope>NUCLEOTIDE SEQUENCE</scope>
    <source>
        <strain evidence="2">IBT 29677</strain>
    </source>
</reference>
<sequence length="113" mass="12770">MASGIITDISSDEEYKRKVQQSIEPVVVIYFSSLDDRCKAMEPVFEEVNNDIQAVKFYRIDVDKHIMLSRAYNDKILPKAVLVKNGADSLILRGDVSHQEIRKGLQAILDSSV</sequence>
<dbReference type="EMBL" id="JAPZBU010000004">
    <property type="protein sequence ID" value="KAJ5408275.1"/>
    <property type="molecule type" value="Genomic_DNA"/>
</dbReference>
<dbReference type="Pfam" id="PF00085">
    <property type="entry name" value="Thioredoxin"/>
    <property type="match status" value="1"/>
</dbReference>
<dbReference type="SUPFAM" id="SSF52833">
    <property type="entry name" value="Thioredoxin-like"/>
    <property type="match status" value="1"/>
</dbReference>
<gene>
    <name evidence="2" type="ORF">N7509_002158</name>
</gene>
<dbReference type="Proteomes" id="UP001147747">
    <property type="component" value="Unassembled WGS sequence"/>
</dbReference>
<dbReference type="AlphaFoldDB" id="A0A9W9W8A7"/>
<organism evidence="2 3">
    <name type="scientific">Penicillium cosmopolitanum</name>
    <dbReference type="NCBI Taxonomy" id="1131564"/>
    <lineage>
        <taxon>Eukaryota</taxon>
        <taxon>Fungi</taxon>
        <taxon>Dikarya</taxon>
        <taxon>Ascomycota</taxon>
        <taxon>Pezizomycotina</taxon>
        <taxon>Eurotiomycetes</taxon>
        <taxon>Eurotiomycetidae</taxon>
        <taxon>Eurotiales</taxon>
        <taxon>Aspergillaceae</taxon>
        <taxon>Penicillium</taxon>
    </lineage>
</organism>
<dbReference type="InterPro" id="IPR050620">
    <property type="entry name" value="Thioredoxin_H-type-like"/>
</dbReference>
<evidence type="ECO:0000313" key="3">
    <source>
        <dbReference type="Proteomes" id="UP001147747"/>
    </source>
</evidence>
<evidence type="ECO:0000313" key="2">
    <source>
        <dbReference type="EMBL" id="KAJ5408275.1"/>
    </source>
</evidence>
<dbReference type="CDD" id="cd02947">
    <property type="entry name" value="TRX_family"/>
    <property type="match status" value="1"/>
</dbReference>
<protein>
    <recommendedName>
        <fullName evidence="1">Thioredoxin domain-containing protein</fullName>
    </recommendedName>
</protein>
<dbReference type="PANTHER" id="PTHR10438">
    <property type="entry name" value="THIOREDOXIN"/>
    <property type="match status" value="1"/>
</dbReference>